<sequence>MIKLLIVDDERTIRNGLMRHMDWESLGIDMVQSAESAQEALSVCEMFRPNIVLSDIRMRGMGGIEMCTQIHEKYPDCQIIFISGYSDKEYLKAAISLGAVDYIEKPVSPELLAAAVRKAAAACTQLRKKASADEMLEESRDFLGQVVLHALAHNDYPENFDKSVALSGLFPRPFEAYRFCVLRADSSVPNTSAVQKELTAALEHMPPLACGGTVYGAFLDDRSFYILLSGGREEIGDDCAFLQTLRAAISGLCVRDRRFFMACGPCVLNKMELHRSYACLQGCMRELFFKGWGKCAVQASDRPAVPVSFDKNLLALFSGAFSKRDEKGVHDVLDEIYRVLSVQTDANPEQIRNIYYSLDYLMNEEYERRMYADKQAGESGPATYCISRMQAIETLSELSDFMVERADHMMDLCRRDDENGSAVLQVMRIMRTNYADKNLSVKSLAESVFLTPTYLSGLFKKRTGKTIGQYLTELRIEYSMKLLMDKQLKLYHIAEMVGYDDPNYFAKIFKRHVGMTPSEYREKKLP</sequence>
<dbReference type="Gene3D" id="3.40.50.2300">
    <property type="match status" value="1"/>
</dbReference>
<dbReference type="SUPFAM" id="SSF46689">
    <property type="entry name" value="Homeodomain-like"/>
    <property type="match status" value="1"/>
</dbReference>
<feature type="domain" description="Response regulatory" evidence="12">
    <location>
        <begin position="3"/>
        <end position="120"/>
    </location>
</feature>
<comment type="subcellular location">
    <subcellularLocation>
        <location evidence="1">Cytoplasm</location>
    </subcellularLocation>
</comment>
<dbReference type="InterPro" id="IPR009057">
    <property type="entry name" value="Homeodomain-like_sf"/>
</dbReference>
<evidence type="ECO:0000256" key="6">
    <source>
        <dbReference type="ARBA" id="ARBA00023015"/>
    </source>
</evidence>
<dbReference type="Gene3D" id="1.10.10.60">
    <property type="entry name" value="Homeodomain-like"/>
    <property type="match status" value="2"/>
</dbReference>
<evidence type="ECO:0000259" key="12">
    <source>
        <dbReference type="PROSITE" id="PS50110"/>
    </source>
</evidence>
<feature type="domain" description="HTH araC/xylS-type" evidence="11">
    <location>
        <begin position="424"/>
        <end position="523"/>
    </location>
</feature>
<reference evidence="13 14" key="1">
    <citation type="submission" date="2020-12" db="EMBL/GenBank/DDBJ databases">
        <title>Whole genome sequences of gut porcine anaerobes.</title>
        <authorList>
            <person name="Kubasova T."/>
            <person name="Jahodarova E."/>
            <person name="Rychlik I."/>
        </authorList>
    </citation>
    <scope>NUCLEOTIDE SEQUENCE [LARGE SCALE GENOMIC DNA]</scope>
    <source>
        <strain evidence="13 14">An867</strain>
    </source>
</reference>
<protein>
    <recommendedName>
        <fullName evidence="2">Stage 0 sporulation protein A homolog</fullName>
    </recommendedName>
</protein>
<dbReference type="Proteomes" id="UP001299220">
    <property type="component" value="Unassembled WGS sequence"/>
</dbReference>
<keyword evidence="5" id="KW-0902">Two-component regulatory system</keyword>
<evidence type="ECO:0000256" key="2">
    <source>
        <dbReference type="ARBA" id="ARBA00018672"/>
    </source>
</evidence>
<comment type="function">
    <text evidence="9">May play the central regulatory role in sporulation. It may be an element of the effector pathway responsible for the activation of sporulation genes in response to nutritional stress. Spo0A may act in concert with spo0H (a sigma factor) to control the expression of some genes that are critical to the sporulation process.</text>
</comment>
<keyword evidence="6" id="KW-0805">Transcription regulation</keyword>
<dbReference type="PRINTS" id="PR00032">
    <property type="entry name" value="HTHARAC"/>
</dbReference>
<dbReference type="PROSITE" id="PS01124">
    <property type="entry name" value="HTH_ARAC_FAMILY_2"/>
    <property type="match status" value="1"/>
</dbReference>
<dbReference type="EMBL" id="JAFBIT010000001">
    <property type="protein sequence ID" value="MCF2652023.1"/>
    <property type="molecule type" value="Genomic_DNA"/>
</dbReference>
<dbReference type="RefSeq" id="WP_235323046.1">
    <property type="nucleotide sequence ID" value="NZ_JAFBIT010000001.1"/>
</dbReference>
<dbReference type="PANTHER" id="PTHR42713:SF3">
    <property type="entry name" value="TRANSCRIPTIONAL REGULATORY PROTEIN HPTR"/>
    <property type="match status" value="1"/>
</dbReference>
<dbReference type="SMART" id="SM00342">
    <property type="entry name" value="HTH_ARAC"/>
    <property type="match status" value="1"/>
</dbReference>
<evidence type="ECO:0000256" key="1">
    <source>
        <dbReference type="ARBA" id="ARBA00004496"/>
    </source>
</evidence>
<dbReference type="Pfam" id="PF12833">
    <property type="entry name" value="HTH_18"/>
    <property type="match status" value="1"/>
</dbReference>
<organism evidence="13 14">
    <name type="scientific">Anaeromassilibacillus senegalensis</name>
    <dbReference type="NCBI Taxonomy" id="1673717"/>
    <lineage>
        <taxon>Bacteria</taxon>
        <taxon>Bacillati</taxon>
        <taxon>Bacillota</taxon>
        <taxon>Clostridia</taxon>
        <taxon>Eubacteriales</taxon>
        <taxon>Acutalibacteraceae</taxon>
        <taxon>Anaeromassilibacillus</taxon>
    </lineage>
</organism>
<accession>A0ABS9CM34</accession>
<evidence type="ECO:0000256" key="8">
    <source>
        <dbReference type="ARBA" id="ARBA00023163"/>
    </source>
</evidence>
<dbReference type="SUPFAM" id="SSF52172">
    <property type="entry name" value="CheY-like"/>
    <property type="match status" value="1"/>
</dbReference>
<evidence type="ECO:0000256" key="7">
    <source>
        <dbReference type="ARBA" id="ARBA00023125"/>
    </source>
</evidence>
<evidence type="ECO:0000313" key="14">
    <source>
        <dbReference type="Proteomes" id="UP001299220"/>
    </source>
</evidence>
<feature type="modified residue" description="4-aspartylphosphate" evidence="10">
    <location>
        <position position="55"/>
    </location>
</feature>
<dbReference type="PANTHER" id="PTHR42713">
    <property type="entry name" value="HISTIDINE KINASE-RELATED"/>
    <property type="match status" value="1"/>
</dbReference>
<dbReference type="CDD" id="cd17536">
    <property type="entry name" value="REC_YesN-like"/>
    <property type="match status" value="1"/>
</dbReference>
<proteinExistence type="predicted"/>
<evidence type="ECO:0000256" key="3">
    <source>
        <dbReference type="ARBA" id="ARBA00022490"/>
    </source>
</evidence>
<evidence type="ECO:0000256" key="5">
    <source>
        <dbReference type="ARBA" id="ARBA00023012"/>
    </source>
</evidence>
<dbReference type="InterPro" id="IPR018060">
    <property type="entry name" value="HTH_AraC"/>
</dbReference>
<evidence type="ECO:0000256" key="10">
    <source>
        <dbReference type="PROSITE-ProRule" id="PRU00169"/>
    </source>
</evidence>
<dbReference type="Pfam" id="PF00072">
    <property type="entry name" value="Response_reg"/>
    <property type="match status" value="1"/>
</dbReference>
<keyword evidence="14" id="KW-1185">Reference proteome</keyword>
<gene>
    <name evidence="13" type="ORF">JQM67_05355</name>
</gene>
<dbReference type="SMART" id="SM00448">
    <property type="entry name" value="REC"/>
    <property type="match status" value="1"/>
</dbReference>
<dbReference type="PROSITE" id="PS50110">
    <property type="entry name" value="RESPONSE_REGULATORY"/>
    <property type="match status" value="1"/>
</dbReference>
<evidence type="ECO:0000256" key="4">
    <source>
        <dbReference type="ARBA" id="ARBA00022553"/>
    </source>
</evidence>
<name>A0ABS9CM34_9FIRM</name>
<evidence type="ECO:0000256" key="9">
    <source>
        <dbReference type="ARBA" id="ARBA00024867"/>
    </source>
</evidence>
<keyword evidence="4 10" id="KW-0597">Phosphoprotein</keyword>
<keyword evidence="7" id="KW-0238">DNA-binding</keyword>
<comment type="caution">
    <text evidence="13">The sequence shown here is derived from an EMBL/GenBank/DDBJ whole genome shotgun (WGS) entry which is preliminary data.</text>
</comment>
<dbReference type="InterPro" id="IPR001789">
    <property type="entry name" value="Sig_transdc_resp-reg_receiver"/>
</dbReference>
<keyword evidence="8" id="KW-0804">Transcription</keyword>
<dbReference type="InterPro" id="IPR011006">
    <property type="entry name" value="CheY-like_superfamily"/>
</dbReference>
<evidence type="ECO:0000313" key="13">
    <source>
        <dbReference type="EMBL" id="MCF2652023.1"/>
    </source>
</evidence>
<evidence type="ECO:0000259" key="11">
    <source>
        <dbReference type="PROSITE" id="PS01124"/>
    </source>
</evidence>
<dbReference type="InterPro" id="IPR020449">
    <property type="entry name" value="Tscrpt_reg_AraC-type_HTH"/>
</dbReference>
<dbReference type="InterPro" id="IPR051552">
    <property type="entry name" value="HptR"/>
</dbReference>
<keyword evidence="3" id="KW-0963">Cytoplasm</keyword>